<evidence type="ECO:0000256" key="1">
    <source>
        <dbReference type="ARBA" id="ARBA00004123"/>
    </source>
</evidence>
<dbReference type="Proteomes" id="UP000494165">
    <property type="component" value="Unassembled WGS sequence"/>
</dbReference>
<evidence type="ECO:0000259" key="8">
    <source>
        <dbReference type="Pfam" id="PF24101"/>
    </source>
</evidence>
<sequence>MMVDEPMREFLWRKIQTLKNVQFFKLQEPRPDMHLPKLDLKEPLDAEETLNAIMQQMNALYPFSIVDLENIRGSCSTFKTRRRLERSDLDLLTLIQCNEKYGSSLVIVASQEQRVKALFGSHLVWNDMTIQPYCMLECIGRGRHFGVYSYGSGSLQERMKSDPRTMFYMRSKLLKRGIITKQLHILKGTATMCRTYLFQLSRFHTPFKSIMTVRQERVLHTLQAAPARRMIYTDLRVALEMEPLPFKKLMASMQSNGVVTAQIVTFREMYPMIPEKETFNKSGVEKVVKLIVLQRDTLEEVKPEGDDSDDEDQEFAGVLDLSKQTLDRTLLYQAYQATEVAGVEGLTQRQIGDTLGLSKLDSRAICRQLTKEGFISVHMQDMGRQRTTRYTAIHLQGNDYELGLEKEKFISLTGSAKLLENLVHSDSKAPQQCVLKNLYEQALDISANEGVCTAEPEAVEDADTTIDEKETESEPFDDSTGISCRTLKRVNLILGLVLKNKIISDLTLPLKVICEEEAKEGYKYTMDRRSLFRMISKMNLADCVNLYKVDIPINSGVKKLTFLCSKDIDPDNSLIQSEIAQAKLRYAPEEMDDKDLLPPHLVETSPVSLAYLECIQDKFDKVLEINRKNRYGYATRFVRLRLMHQLLFYLAYDYSGDANLDQTAVREAFEAQNVYLAPACPKIFRSEAMDYRTFLSPMPKHSGWPRGWVLLADVIVRVPLSVFVRLVRLRHVVPGLEDYLADPVRRNYLLGHLPSQMRADIIGQSRRFVYSIFDSVLKMCYVGLVQFGPLRQKHKDQQFIFVNTNAVLIDTTPSPNRYCQIDSSISYARHMHHFNSLADVEAYWIDLHHICMTTNLGMRLTNETEEINVECVDHKPILLEACVIRQADEAPKLDVGILPGDQLGAGGLDSALFSFMKRNWNAGILPKDLRLVVQTLKKGKVGKKVRVQRIEVKPSGKSVSGGAANAGAKPRFGIRKRIARKVLKQTILKARKRKVASAVRGFRTKWSPEEDSLLLLCKAAIMFLTSDAVPVKVKVPLIDVAKVMHKLSLRAAKKDAMKCVRRMKNMFNKLETCRSQVGMYVEEAHRCPKINAKIANFTKQLKGDSVLKHSEATSKLFEDLVLTLKDKDLTSNSHVSKIILPDTLEEYHARFQESSALDSLMNSKKITQPTNIDQIRHFTAITLLFSSIELRPEREKYSTLLLHAFQQFPDEILRQALKWARQAGTVVINKRAEKSNVLPISATPFLFSSHFYFKLQSKVPFEVFQEARPMLKSLEENSEATIQVPKVVGGPVAVLFEGLAAGYITTSIDISSQDVKLEFEPDTAQREKDALIKAYQLIDTCQKKLIDYKESESGEIAAKRPRMESTVIRRSDVCFSDEEDDDEDDDVAVVNVIDESSLTGKERVVRENVEARLAFYATRDRLQDSRSVNEKRDRRARLTISPSPVHCLRTDAPLPHPDDAKPLLDKLERSV</sequence>
<dbReference type="CDD" id="cd16169">
    <property type="entry name" value="Tau138_eWH"/>
    <property type="match status" value="1"/>
</dbReference>
<evidence type="ECO:0000256" key="2">
    <source>
        <dbReference type="ARBA" id="ARBA00022553"/>
    </source>
</evidence>
<evidence type="ECO:0000256" key="5">
    <source>
        <dbReference type="ARBA" id="ARBA00023242"/>
    </source>
</evidence>
<evidence type="ECO:0000256" key="3">
    <source>
        <dbReference type="ARBA" id="ARBA00023125"/>
    </source>
</evidence>
<dbReference type="InterPro" id="IPR035625">
    <property type="entry name" value="Tfc3-like_eWH"/>
</dbReference>
<evidence type="ECO:0000313" key="9">
    <source>
        <dbReference type="EMBL" id="CAB3378382.1"/>
    </source>
</evidence>
<keyword evidence="3" id="KW-0238">DNA-binding</keyword>
<keyword evidence="2" id="KW-0597">Phosphoprotein</keyword>
<dbReference type="Pfam" id="PF04182">
    <property type="entry name" value="B-block_TFIIIC"/>
    <property type="match status" value="1"/>
</dbReference>
<dbReference type="OrthoDB" id="68020at2759"/>
<dbReference type="GO" id="GO:0042791">
    <property type="term" value="P:5S class rRNA transcription by RNA polymerase III"/>
    <property type="evidence" value="ECO:0007669"/>
    <property type="project" value="TreeGrafter"/>
</dbReference>
<feature type="domain" description="B-block binding subunit of TFIIIC" evidence="7">
    <location>
        <begin position="132"/>
        <end position="205"/>
    </location>
</feature>
<evidence type="ECO:0000256" key="4">
    <source>
        <dbReference type="ARBA" id="ARBA00023163"/>
    </source>
</evidence>
<dbReference type="InterPro" id="IPR056467">
    <property type="entry name" value="eWH_GTF3C1"/>
</dbReference>
<organism evidence="9 10">
    <name type="scientific">Cloeon dipterum</name>
    <dbReference type="NCBI Taxonomy" id="197152"/>
    <lineage>
        <taxon>Eukaryota</taxon>
        <taxon>Metazoa</taxon>
        <taxon>Ecdysozoa</taxon>
        <taxon>Arthropoda</taxon>
        <taxon>Hexapoda</taxon>
        <taxon>Insecta</taxon>
        <taxon>Pterygota</taxon>
        <taxon>Palaeoptera</taxon>
        <taxon>Ephemeroptera</taxon>
        <taxon>Pisciforma</taxon>
        <taxon>Baetidae</taxon>
        <taxon>Cloeon</taxon>
    </lineage>
</organism>
<feature type="region of interest" description="Disordered" evidence="6">
    <location>
        <begin position="1424"/>
        <end position="1471"/>
    </location>
</feature>
<dbReference type="GO" id="GO:0003677">
    <property type="term" value="F:DNA binding"/>
    <property type="evidence" value="ECO:0007669"/>
    <property type="project" value="UniProtKB-KW"/>
</dbReference>
<feature type="domain" description="GTF3C1 extended winged-helix" evidence="8">
    <location>
        <begin position="483"/>
        <end position="582"/>
    </location>
</feature>
<evidence type="ECO:0000256" key="6">
    <source>
        <dbReference type="SAM" id="MobiDB-lite"/>
    </source>
</evidence>
<gene>
    <name evidence="9" type="ORF">CLODIP_2_CD03402</name>
</gene>
<dbReference type="PANTHER" id="PTHR15180">
    <property type="entry name" value="GENERAL TRANSCRIPTION FACTOR 3C POLYPEPTIDE 1"/>
    <property type="match status" value="1"/>
</dbReference>
<dbReference type="GO" id="GO:0006384">
    <property type="term" value="P:transcription initiation at RNA polymerase III promoter"/>
    <property type="evidence" value="ECO:0007669"/>
    <property type="project" value="InterPro"/>
</dbReference>
<feature type="compositionally biased region" description="Basic and acidic residues" evidence="6">
    <location>
        <begin position="1424"/>
        <end position="1433"/>
    </location>
</feature>
<keyword evidence="4" id="KW-0804">Transcription</keyword>
<dbReference type="Pfam" id="PF24101">
    <property type="entry name" value="WHD_GTF3C1"/>
    <property type="match status" value="1"/>
</dbReference>
<accession>A0A8S1DF36</accession>
<dbReference type="EMBL" id="CADEPI010000162">
    <property type="protein sequence ID" value="CAB3378382.1"/>
    <property type="molecule type" value="Genomic_DNA"/>
</dbReference>
<name>A0A8S1DF36_9INSE</name>
<feature type="compositionally biased region" description="Basic and acidic residues" evidence="6">
    <location>
        <begin position="1456"/>
        <end position="1471"/>
    </location>
</feature>
<comment type="caution">
    <text evidence="9">The sequence shown here is derived from an EMBL/GenBank/DDBJ whole genome shotgun (WGS) entry which is preliminary data.</text>
</comment>
<proteinExistence type="predicted"/>
<keyword evidence="5" id="KW-0539">Nucleus</keyword>
<dbReference type="GO" id="GO:0000127">
    <property type="term" value="C:transcription factor TFIIIC complex"/>
    <property type="evidence" value="ECO:0007669"/>
    <property type="project" value="InterPro"/>
</dbReference>
<keyword evidence="10" id="KW-1185">Reference proteome</keyword>
<protein>
    <recommendedName>
        <fullName evidence="11">B-block binding subunit of TFIIIC domain-containing protein</fullName>
    </recommendedName>
</protein>
<dbReference type="InterPro" id="IPR007309">
    <property type="entry name" value="TFIIIC_Bblock-bd"/>
</dbReference>
<evidence type="ECO:0008006" key="11">
    <source>
        <dbReference type="Google" id="ProtNLM"/>
    </source>
</evidence>
<evidence type="ECO:0000259" key="7">
    <source>
        <dbReference type="Pfam" id="PF04182"/>
    </source>
</evidence>
<dbReference type="GO" id="GO:0005634">
    <property type="term" value="C:nucleus"/>
    <property type="evidence" value="ECO:0007669"/>
    <property type="project" value="UniProtKB-SubCell"/>
</dbReference>
<dbReference type="InterPro" id="IPR044210">
    <property type="entry name" value="Tfc3-like"/>
</dbReference>
<evidence type="ECO:0000313" key="10">
    <source>
        <dbReference type="Proteomes" id="UP000494165"/>
    </source>
</evidence>
<comment type="subcellular location">
    <subcellularLocation>
        <location evidence="1">Nucleus</location>
    </subcellularLocation>
</comment>
<reference evidence="9 10" key="1">
    <citation type="submission" date="2020-04" db="EMBL/GenBank/DDBJ databases">
        <authorList>
            <person name="Alioto T."/>
            <person name="Alioto T."/>
            <person name="Gomez Garrido J."/>
        </authorList>
    </citation>
    <scope>NUCLEOTIDE SEQUENCE [LARGE SCALE GENOMIC DNA]</scope>
</reference>
<dbReference type="PANTHER" id="PTHR15180:SF1">
    <property type="entry name" value="GENERAL TRANSCRIPTION FACTOR 3C POLYPEPTIDE 1"/>
    <property type="match status" value="1"/>
</dbReference>